<protein>
    <submittedName>
        <fullName evidence="1">Uncharacterized protein</fullName>
    </submittedName>
</protein>
<evidence type="ECO:0000313" key="1">
    <source>
        <dbReference type="EMBL" id="CDG82382.1"/>
    </source>
</evidence>
<name>W0V525_9BURK</name>
<evidence type="ECO:0000313" key="2">
    <source>
        <dbReference type="Proteomes" id="UP000027604"/>
    </source>
</evidence>
<dbReference type="HOGENOM" id="CLU_3217312_0_0_4"/>
<dbReference type="KEGG" id="jag:GJA_1746"/>
<dbReference type="EMBL" id="HG322949">
    <property type="protein sequence ID" value="CDG82382.1"/>
    <property type="molecule type" value="Genomic_DNA"/>
</dbReference>
<organism evidence="1 2">
    <name type="scientific">Janthinobacterium agaricidamnosum NBRC 102515 = DSM 9628</name>
    <dbReference type="NCBI Taxonomy" id="1349767"/>
    <lineage>
        <taxon>Bacteria</taxon>
        <taxon>Pseudomonadati</taxon>
        <taxon>Pseudomonadota</taxon>
        <taxon>Betaproteobacteria</taxon>
        <taxon>Burkholderiales</taxon>
        <taxon>Oxalobacteraceae</taxon>
        <taxon>Janthinobacterium</taxon>
    </lineage>
</organism>
<keyword evidence="2" id="KW-1185">Reference proteome</keyword>
<dbReference type="AlphaFoldDB" id="W0V525"/>
<reference evidence="1 2" key="1">
    <citation type="journal article" date="2015" name="Genome Announc.">
        <title>Genome Sequence of Mushroom Soft-Rot Pathogen Janthinobacterium agaricidamnosum.</title>
        <authorList>
            <person name="Graupner K."/>
            <person name="Lackner G."/>
            <person name="Hertweck C."/>
        </authorList>
    </citation>
    <scope>NUCLEOTIDE SEQUENCE [LARGE SCALE GENOMIC DNA]</scope>
    <source>
        <strain evidence="2">NBRC 102515 / DSM 9628</strain>
    </source>
</reference>
<dbReference type="Proteomes" id="UP000027604">
    <property type="component" value="Chromosome I"/>
</dbReference>
<accession>W0V525</accession>
<sequence length="44" mass="4911">MITTLRLTRRTDAAFQQRIINMATATFINSRPQAATTTINEVTA</sequence>
<proteinExistence type="predicted"/>
<dbReference type="STRING" id="1349767.GJA_1746"/>
<gene>
    <name evidence="1" type="ORF">GJA_1746</name>
</gene>